<dbReference type="InterPro" id="IPR003749">
    <property type="entry name" value="ThiS/MoaD-like"/>
</dbReference>
<dbReference type="RefSeq" id="WP_084282315.1">
    <property type="nucleotide sequence ID" value="NZ_FWXJ01000002.1"/>
</dbReference>
<dbReference type="InterPro" id="IPR016155">
    <property type="entry name" value="Mopterin_synth/thiamin_S_b"/>
</dbReference>
<dbReference type="STRING" id="1938817.SAMN06296008_10268"/>
<reference evidence="1 2" key="1">
    <citation type="submission" date="2017-04" db="EMBL/GenBank/DDBJ databases">
        <authorList>
            <person name="Afonso C.L."/>
            <person name="Miller P.J."/>
            <person name="Scott M.A."/>
            <person name="Spackman E."/>
            <person name="Goraichik I."/>
            <person name="Dimitrov K.M."/>
            <person name="Suarez D.L."/>
            <person name="Swayne D.E."/>
        </authorList>
    </citation>
    <scope>NUCLEOTIDE SEQUENCE [LARGE SCALE GENOMIC DNA]</scope>
    <source>
        <strain evidence="1 2">VK13</strain>
    </source>
</reference>
<dbReference type="CDD" id="cd00754">
    <property type="entry name" value="Ubl_MoaD"/>
    <property type="match status" value="1"/>
</dbReference>
<protein>
    <submittedName>
        <fullName evidence="1">Molybdopterin synthase subunit MoaD</fullName>
    </submittedName>
</protein>
<dbReference type="Gene3D" id="3.10.20.30">
    <property type="match status" value="1"/>
</dbReference>
<dbReference type="NCBIfam" id="TIGR01682">
    <property type="entry name" value="moaD"/>
    <property type="match status" value="1"/>
</dbReference>
<evidence type="ECO:0000313" key="1">
    <source>
        <dbReference type="EMBL" id="SMC32097.1"/>
    </source>
</evidence>
<sequence length="85" mass="9557">MNIKLRFFASLRESLELSEMDLTVPPDVKTIAQLRNYLMNIDALWADTLALKKPIRVAQHQTMVEPDTLLEEGAEVAFFPPVTGG</sequence>
<dbReference type="OrthoDB" id="9801945at2"/>
<dbReference type="EMBL" id="FWXJ01000002">
    <property type="protein sequence ID" value="SMC32097.1"/>
    <property type="molecule type" value="Genomic_DNA"/>
</dbReference>
<dbReference type="SUPFAM" id="SSF54285">
    <property type="entry name" value="MoaD/ThiS"/>
    <property type="match status" value="1"/>
</dbReference>
<keyword evidence="2" id="KW-1185">Reference proteome</keyword>
<dbReference type="Pfam" id="PF02597">
    <property type="entry name" value="ThiS"/>
    <property type="match status" value="1"/>
</dbReference>
<dbReference type="AlphaFoldDB" id="A0A1W1Y7G5"/>
<dbReference type="InterPro" id="IPR012675">
    <property type="entry name" value="Beta-grasp_dom_sf"/>
</dbReference>
<name>A0A1W1Y7G5_9BURK</name>
<accession>A0A1W1Y7G5</accession>
<proteinExistence type="predicted"/>
<dbReference type="Proteomes" id="UP000192708">
    <property type="component" value="Unassembled WGS sequence"/>
</dbReference>
<organism evidence="1 2">
    <name type="scientific">Polynucleobacter kasalickyi</name>
    <dbReference type="NCBI Taxonomy" id="1938817"/>
    <lineage>
        <taxon>Bacteria</taxon>
        <taxon>Pseudomonadati</taxon>
        <taxon>Pseudomonadota</taxon>
        <taxon>Betaproteobacteria</taxon>
        <taxon>Burkholderiales</taxon>
        <taxon>Burkholderiaceae</taxon>
        <taxon>Polynucleobacter</taxon>
    </lineage>
</organism>
<gene>
    <name evidence="1" type="ORF">SAMN06296008_10268</name>
</gene>
<evidence type="ECO:0000313" key="2">
    <source>
        <dbReference type="Proteomes" id="UP000192708"/>
    </source>
</evidence>